<dbReference type="Proteomes" id="UP001213000">
    <property type="component" value="Unassembled WGS sequence"/>
</dbReference>
<evidence type="ECO:0000313" key="1">
    <source>
        <dbReference type="EMBL" id="KAJ3561690.1"/>
    </source>
</evidence>
<dbReference type="EMBL" id="JANIEX010000967">
    <property type="protein sequence ID" value="KAJ3561690.1"/>
    <property type="molecule type" value="Genomic_DNA"/>
</dbReference>
<accession>A0AAD5VMQ8</accession>
<organism evidence="1 2">
    <name type="scientific">Leucocoprinus birnbaumii</name>
    <dbReference type="NCBI Taxonomy" id="56174"/>
    <lineage>
        <taxon>Eukaryota</taxon>
        <taxon>Fungi</taxon>
        <taxon>Dikarya</taxon>
        <taxon>Basidiomycota</taxon>
        <taxon>Agaricomycotina</taxon>
        <taxon>Agaricomycetes</taxon>
        <taxon>Agaricomycetidae</taxon>
        <taxon>Agaricales</taxon>
        <taxon>Agaricineae</taxon>
        <taxon>Agaricaceae</taxon>
        <taxon>Leucocoprinus</taxon>
    </lineage>
</organism>
<sequence length="80" mass="8774">MDYRFDSPPRPEYQVAGLRNKLAHNPNSLCGALGPTTRLPLRESQATLLEWMRCQGGAKTTAYGASDDAVIIAATMRIHT</sequence>
<comment type="caution">
    <text evidence="1">The sequence shown here is derived from an EMBL/GenBank/DDBJ whole genome shotgun (WGS) entry which is preliminary data.</text>
</comment>
<reference evidence="1" key="1">
    <citation type="submission" date="2022-07" db="EMBL/GenBank/DDBJ databases">
        <title>Genome Sequence of Leucocoprinus birnbaumii.</title>
        <authorList>
            <person name="Buettner E."/>
        </authorList>
    </citation>
    <scope>NUCLEOTIDE SEQUENCE</scope>
    <source>
        <strain evidence="1">VT141</strain>
    </source>
</reference>
<gene>
    <name evidence="1" type="ORF">NP233_g10039</name>
</gene>
<name>A0AAD5VMQ8_9AGAR</name>
<protein>
    <submittedName>
        <fullName evidence="1">Uncharacterized protein</fullName>
    </submittedName>
</protein>
<evidence type="ECO:0000313" key="2">
    <source>
        <dbReference type="Proteomes" id="UP001213000"/>
    </source>
</evidence>
<proteinExistence type="predicted"/>
<keyword evidence="2" id="KW-1185">Reference proteome</keyword>
<dbReference type="AlphaFoldDB" id="A0AAD5VMQ8"/>